<gene>
    <name evidence="2" type="ORF">BJX63DRAFT_153177</name>
</gene>
<keyword evidence="1" id="KW-1133">Transmembrane helix</keyword>
<keyword evidence="1" id="KW-0812">Transmembrane</keyword>
<evidence type="ECO:0000313" key="3">
    <source>
        <dbReference type="Proteomes" id="UP001610334"/>
    </source>
</evidence>
<evidence type="ECO:0000313" key="2">
    <source>
        <dbReference type="EMBL" id="KAL2815930.1"/>
    </source>
</evidence>
<evidence type="ECO:0000256" key="1">
    <source>
        <dbReference type="SAM" id="Phobius"/>
    </source>
</evidence>
<name>A0ABR4HKB8_9EURO</name>
<keyword evidence="1" id="KW-0472">Membrane</keyword>
<accession>A0ABR4HKB8</accession>
<proteinExistence type="predicted"/>
<organism evidence="2 3">
    <name type="scientific">Aspergillus granulosus</name>
    <dbReference type="NCBI Taxonomy" id="176169"/>
    <lineage>
        <taxon>Eukaryota</taxon>
        <taxon>Fungi</taxon>
        <taxon>Dikarya</taxon>
        <taxon>Ascomycota</taxon>
        <taxon>Pezizomycotina</taxon>
        <taxon>Eurotiomycetes</taxon>
        <taxon>Eurotiomycetidae</taxon>
        <taxon>Eurotiales</taxon>
        <taxon>Aspergillaceae</taxon>
        <taxon>Aspergillus</taxon>
        <taxon>Aspergillus subgen. Nidulantes</taxon>
    </lineage>
</organism>
<reference evidence="2 3" key="1">
    <citation type="submission" date="2024-07" db="EMBL/GenBank/DDBJ databases">
        <title>Section-level genome sequencing and comparative genomics of Aspergillus sections Usti and Cavernicolus.</title>
        <authorList>
            <consortium name="Lawrence Berkeley National Laboratory"/>
            <person name="Nybo J.L."/>
            <person name="Vesth T.C."/>
            <person name="Theobald S."/>
            <person name="Frisvad J.C."/>
            <person name="Larsen T.O."/>
            <person name="Kjaerboelling I."/>
            <person name="Rothschild-Mancinelli K."/>
            <person name="Lyhne E.K."/>
            <person name="Kogle M.E."/>
            <person name="Barry K."/>
            <person name="Clum A."/>
            <person name="Na H."/>
            <person name="Ledsgaard L."/>
            <person name="Lin J."/>
            <person name="Lipzen A."/>
            <person name="Kuo A."/>
            <person name="Riley R."/>
            <person name="Mondo S."/>
            <person name="Labutti K."/>
            <person name="Haridas S."/>
            <person name="Pangalinan J."/>
            <person name="Salamov A.A."/>
            <person name="Simmons B.A."/>
            <person name="Magnuson J.K."/>
            <person name="Chen J."/>
            <person name="Drula E."/>
            <person name="Henrissat B."/>
            <person name="Wiebenga A."/>
            <person name="Lubbers R.J."/>
            <person name="Gomes A.C."/>
            <person name="Makela M.R."/>
            <person name="Stajich J."/>
            <person name="Grigoriev I.V."/>
            <person name="Mortensen U.H."/>
            <person name="De Vries R.P."/>
            <person name="Baker S.E."/>
            <person name="Andersen M.R."/>
        </authorList>
    </citation>
    <scope>NUCLEOTIDE SEQUENCE [LARGE SCALE GENOMIC DNA]</scope>
    <source>
        <strain evidence="2 3">CBS 588.65</strain>
    </source>
</reference>
<sequence length="134" mass="14197">MTEAGFSSQKNGTTRNIIQYQRFGMMASSLRPRKGPKGRVGSPTGQRVGSKGLVTNLIGSSGRSFLDLVWSSAPLAPLQLFRMEEHVESNGPPIAPFSGAIGGHALLVLVLVLVLVLRGRGGMGAYGSRWMGTV</sequence>
<dbReference type="EMBL" id="JBFXLT010000025">
    <property type="protein sequence ID" value="KAL2815930.1"/>
    <property type="molecule type" value="Genomic_DNA"/>
</dbReference>
<comment type="caution">
    <text evidence="2">The sequence shown here is derived from an EMBL/GenBank/DDBJ whole genome shotgun (WGS) entry which is preliminary data.</text>
</comment>
<keyword evidence="3" id="KW-1185">Reference proteome</keyword>
<protein>
    <submittedName>
        <fullName evidence="2">Uncharacterized protein</fullName>
    </submittedName>
</protein>
<dbReference type="Proteomes" id="UP001610334">
    <property type="component" value="Unassembled WGS sequence"/>
</dbReference>
<feature type="transmembrane region" description="Helical" evidence="1">
    <location>
        <begin position="94"/>
        <end position="117"/>
    </location>
</feature>